<evidence type="ECO:0000256" key="1">
    <source>
        <dbReference type="ARBA" id="ARBA00004567"/>
    </source>
</evidence>
<evidence type="ECO:0008006" key="10">
    <source>
        <dbReference type="Google" id="ProtNLM"/>
    </source>
</evidence>
<reference evidence="8" key="1">
    <citation type="submission" date="2020-05" db="EMBL/GenBank/DDBJ databases">
        <title>Phylogenomic resolution of chytrid fungi.</title>
        <authorList>
            <person name="Stajich J.E."/>
            <person name="Amses K."/>
            <person name="Simmons R."/>
            <person name="Seto K."/>
            <person name="Myers J."/>
            <person name="Bonds A."/>
            <person name="Quandt C.A."/>
            <person name="Barry K."/>
            <person name="Liu P."/>
            <person name="Grigoriev I."/>
            <person name="Longcore J.E."/>
            <person name="James T.Y."/>
        </authorList>
    </citation>
    <scope>NUCLEOTIDE SEQUENCE</scope>
    <source>
        <strain evidence="8">JEL0476</strain>
    </source>
</reference>
<sequence length="761" mass="88615">MKELNWTKLLELPANKSLNISENQADLDEEDDKLQKCLTATSDDGSFFFYYKKKLFYYNIRTLKQQNKKISPKEIYLQDINFEVHSILLNATATILSLIGKERIVLIQLKIQKHINIEKAASCISAQLGGGLYNDKNQIIKVLWHPYSKIHLMILSTDSVLRYSLSMTFLQKIFVRMFNISQAAYFTTPEKSFDFMVTERKFSGSFEKVVSFCFGIDDGLWGLCTVYILKENGDVLTILPVLPEKWWMKKQIILNLYNYTLCNAPCERDTHLSSHYYWTKKFVIELMKQCPNSNKTELSLLNEEGDEDLVELVFPFYNLLQNLKPFLQGPFFIKPDSNYNFCHDILMVGNEIPICLISDVKCGITVGWIDTPVPVWSLKDELMELSVKPTLYIHEYIKLPSNFEEDIYDVKIDFLTDPSDANKCNTVFCKFSEMGFFKVDVKNFMDYLDKSNDASSFNTTDFLESDISWILNTSSSEPGEFTTIKGLSIIDDVFLGRLAFILTPFDIIAIPLELEGASSKYSGIGEALKSKFLDSNMEDDVTDYKSEYLKENFQFNSSELKLTRVANLGNEIYPHFITEKSLRYFKERYDELMDFIKKFPLTITEKFEPRRMQQKLELEFQLNLQKEIKDKSEEIQKLKESNLKNIFKLLQRHQQSLKKADNLLNILFDLAVPNLNEAEISWSKELKLCETQVSKYSATIGELERQKNTLPLNNKKFTVPAVNKEILQKFYLSLSQERLAIKNCFEKFQKLERLVDVKYYE</sequence>
<dbReference type="GO" id="GO:0005643">
    <property type="term" value="C:nuclear pore"/>
    <property type="evidence" value="ECO:0007669"/>
    <property type="project" value="UniProtKB-SubCell"/>
</dbReference>
<proteinExistence type="predicted"/>
<dbReference type="PANTHER" id="PTHR13257">
    <property type="entry name" value="NUCLEOPORIN NUP84-RELATED"/>
    <property type="match status" value="1"/>
</dbReference>
<keyword evidence="4" id="KW-0653">Protein transport</keyword>
<dbReference type="GO" id="GO:0000055">
    <property type="term" value="P:ribosomal large subunit export from nucleus"/>
    <property type="evidence" value="ECO:0007669"/>
    <property type="project" value="InterPro"/>
</dbReference>
<evidence type="ECO:0000256" key="2">
    <source>
        <dbReference type="ARBA" id="ARBA00022448"/>
    </source>
</evidence>
<keyword evidence="9" id="KW-1185">Reference proteome</keyword>
<dbReference type="InterPro" id="IPR037700">
    <property type="entry name" value="NUP88/NUP82"/>
</dbReference>
<name>A0AAD5U6J7_9FUNG</name>
<protein>
    <recommendedName>
        <fullName evidence="10">Nuclear pore complex protein Nup88</fullName>
    </recommendedName>
</protein>
<dbReference type="Proteomes" id="UP001211065">
    <property type="component" value="Unassembled WGS sequence"/>
</dbReference>
<evidence type="ECO:0000256" key="3">
    <source>
        <dbReference type="ARBA" id="ARBA00022816"/>
    </source>
</evidence>
<dbReference type="PANTHER" id="PTHR13257:SF0">
    <property type="entry name" value="NUCLEAR PORE COMPLEX PROTEIN NUP88"/>
    <property type="match status" value="1"/>
</dbReference>
<comment type="subcellular location">
    <subcellularLocation>
        <location evidence="1">Nucleus</location>
        <location evidence="1">Nuclear pore complex</location>
    </subcellularLocation>
</comment>
<dbReference type="EMBL" id="JADGJW010000078">
    <property type="protein sequence ID" value="KAJ3224876.1"/>
    <property type="molecule type" value="Genomic_DNA"/>
</dbReference>
<gene>
    <name evidence="8" type="ORF">HK099_007741</name>
</gene>
<dbReference type="GO" id="GO:0006406">
    <property type="term" value="P:mRNA export from nucleus"/>
    <property type="evidence" value="ECO:0007669"/>
    <property type="project" value="TreeGrafter"/>
</dbReference>
<dbReference type="AlphaFoldDB" id="A0AAD5U6J7"/>
<keyword evidence="6" id="KW-0906">Nuclear pore complex</keyword>
<keyword evidence="2" id="KW-0813">Transport</keyword>
<accession>A0AAD5U6J7</accession>
<keyword evidence="7" id="KW-0539">Nucleus</keyword>
<keyword evidence="5" id="KW-0811">Translocation</keyword>
<organism evidence="8 9">
    <name type="scientific">Clydaea vesicula</name>
    <dbReference type="NCBI Taxonomy" id="447962"/>
    <lineage>
        <taxon>Eukaryota</taxon>
        <taxon>Fungi</taxon>
        <taxon>Fungi incertae sedis</taxon>
        <taxon>Chytridiomycota</taxon>
        <taxon>Chytridiomycota incertae sedis</taxon>
        <taxon>Chytridiomycetes</taxon>
        <taxon>Lobulomycetales</taxon>
        <taxon>Lobulomycetaceae</taxon>
        <taxon>Clydaea</taxon>
    </lineage>
</organism>
<evidence type="ECO:0000256" key="6">
    <source>
        <dbReference type="ARBA" id="ARBA00023132"/>
    </source>
</evidence>
<dbReference type="GO" id="GO:0006606">
    <property type="term" value="P:protein import into nucleus"/>
    <property type="evidence" value="ECO:0007669"/>
    <property type="project" value="TreeGrafter"/>
</dbReference>
<evidence type="ECO:0000256" key="5">
    <source>
        <dbReference type="ARBA" id="ARBA00023010"/>
    </source>
</evidence>
<keyword evidence="3" id="KW-0509">mRNA transport</keyword>
<dbReference type="GO" id="GO:0000056">
    <property type="term" value="P:ribosomal small subunit export from nucleus"/>
    <property type="evidence" value="ECO:0007669"/>
    <property type="project" value="InterPro"/>
</dbReference>
<evidence type="ECO:0000313" key="9">
    <source>
        <dbReference type="Proteomes" id="UP001211065"/>
    </source>
</evidence>
<evidence type="ECO:0000256" key="7">
    <source>
        <dbReference type="ARBA" id="ARBA00023242"/>
    </source>
</evidence>
<evidence type="ECO:0000313" key="8">
    <source>
        <dbReference type="EMBL" id="KAJ3224876.1"/>
    </source>
</evidence>
<comment type="caution">
    <text evidence="8">The sequence shown here is derived from an EMBL/GenBank/DDBJ whole genome shotgun (WGS) entry which is preliminary data.</text>
</comment>
<evidence type="ECO:0000256" key="4">
    <source>
        <dbReference type="ARBA" id="ARBA00022927"/>
    </source>
</evidence>
<dbReference type="GO" id="GO:0017056">
    <property type="term" value="F:structural constituent of nuclear pore"/>
    <property type="evidence" value="ECO:0007669"/>
    <property type="project" value="InterPro"/>
</dbReference>